<gene>
    <name evidence="1" type="ORF">TGRUB_429700</name>
</gene>
<dbReference type="EMBL" id="AFYV02000778">
    <property type="protein sequence ID" value="KFG64018.1"/>
    <property type="molecule type" value="Genomic_DNA"/>
</dbReference>
<sequence>MPRCSKIHWRQRCMFPWKTSEMATVRQSATSVPLEGGKARRGRPSFSYRRSASISQLASVRCTLFSVREMLFRARSLGLDGRKHSGRLAFLSCEKTGLHRMQAFLQRPKKNQEKRSCHRLDQLMCRRPFPRNGRGPRHRQ</sequence>
<protein>
    <submittedName>
        <fullName evidence="1">Uncharacterized protein</fullName>
    </submittedName>
</protein>
<name>A0A086M550_TOXGO</name>
<evidence type="ECO:0000313" key="2">
    <source>
        <dbReference type="Proteomes" id="UP000028834"/>
    </source>
</evidence>
<dbReference type="AlphaFoldDB" id="A0A086M550"/>
<accession>A0A086M550</accession>
<proteinExistence type="predicted"/>
<organism evidence="1 2">
    <name type="scientific">Toxoplasma gondii RUB</name>
    <dbReference type="NCBI Taxonomy" id="935652"/>
    <lineage>
        <taxon>Eukaryota</taxon>
        <taxon>Sar</taxon>
        <taxon>Alveolata</taxon>
        <taxon>Apicomplexa</taxon>
        <taxon>Conoidasida</taxon>
        <taxon>Coccidia</taxon>
        <taxon>Eucoccidiorida</taxon>
        <taxon>Eimeriorina</taxon>
        <taxon>Sarcocystidae</taxon>
        <taxon>Toxoplasma</taxon>
    </lineage>
</organism>
<dbReference type="VEuPathDB" id="ToxoDB:TGRUB_429700"/>
<reference evidence="1 2" key="1">
    <citation type="submission" date="2014-05" db="EMBL/GenBank/DDBJ databases">
        <authorList>
            <person name="Sibley D."/>
            <person name="Venepally P."/>
            <person name="Karamycheva S."/>
            <person name="Hadjithomas M."/>
            <person name="Khan A."/>
            <person name="Brunk B."/>
            <person name="Roos D."/>
            <person name="Caler E."/>
            <person name="Lorenzi H."/>
        </authorList>
    </citation>
    <scope>NUCLEOTIDE SEQUENCE [LARGE SCALE GENOMIC DNA]</scope>
    <source>
        <strain evidence="1 2">RUB</strain>
    </source>
</reference>
<dbReference type="Proteomes" id="UP000028834">
    <property type="component" value="Unassembled WGS sequence"/>
</dbReference>
<evidence type="ECO:0000313" key="1">
    <source>
        <dbReference type="EMBL" id="KFG64018.1"/>
    </source>
</evidence>
<comment type="caution">
    <text evidence="1">The sequence shown here is derived from an EMBL/GenBank/DDBJ whole genome shotgun (WGS) entry which is preliminary data.</text>
</comment>